<evidence type="ECO:0000256" key="2">
    <source>
        <dbReference type="ARBA" id="ARBA00022692"/>
    </source>
</evidence>
<feature type="transmembrane region" description="Helical" evidence="5">
    <location>
        <begin position="12"/>
        <end position="30"/>
    </location>
</feature>
<organism evidence="7">
    <name type="scientific">hot springs metagenome</name>
    <dbReference type="NCBI Taxonomy" id="433727"/>
    <lineage>
        <taxon>unclassified sequences</taxon>
        <taxon>metagenomes</taxon>
        <taxon>ecological metagenomes</taxon>
    </lineage>
</organism>
<dbReference type="SUPFAM" id="SSF48317">
    <property type="entry name" value="Acid phosphatase/Vanadium-dependent haloperoxidase"/>
    <property type="match status" value="1"/>
</dbReference>
<name>A0A5J4L1L0_9ZZZZ</name>
<evidence type="ECO:0000256" key="3">
    <source>
        <dbReference type="ARBA" id="ARBA00022989"/>
    </source>
</evidence>
<comment type="subcellular location">
    <subcellularLocation>
        <location evidence="1">Membrane</location>
        <topology evidence="1">Multi-pass membrane protein</topology>
    </subcellularLocation>
</comment>
<feature type="transmembrane region" description="Helical" evidence="5">
    <location>
        <begin position="36"/>
        <end position="57"/>
    </location>
</feature>
<feature type="transmembrane region" description="Helical" evidence="5">
    <location>
        <begin position="264"/>
        <end position="282"/>
    </location>
</feature>
<dbReference type="PANTHER" id="PTHR31310:SF7">
    <property type="entry name" value="PA-PHOSPHATASE RELATED-FAMILY PROTEIN DDB_G0268928"/>
    <property type="match status" value="1"/>
</dbReference>
<dbReference type="SMART" id="SM00014">
    <property type="entry name" value="acidPPc"/>
    <property type="match status" value="1"/>
</dbReference>
<dbReference type="EMBL" id="BLAB01000001">
    <property type="protein sequence ID" value="GER93643.1"/>
    <property type="molecule type" value="Genomic_DNA"/>
</dbReference>
<comment type="caution">
    <text evidence="7">The sequence shown here is derived from an EMBL/GenBank/DDBJ whole genome shotgun (WGS) entry which is preliminary data.</text>
</comment>
<feature type="transmembrane region" description="Helical" evidence="5">
    <location>
        <begin position="69"/>
        <end position="90"/>
    </location>
</feature>
<proteinExistence type="predicted"/>
<dbReference type="AlphaFoldDB" id="A0A5J4L1L0"/>
<dbReference type="InterPro" id="IPR026841">
    <property type="entry name" value="Aur1/Ipt1"/>
</dbReference>
<feature type="domain" description="Phosphatidic acid phosphatase type 2/haloperoxidase" evidence="6">
    <location>
        <begin position="157"/>
        <end position="279"/>
    </location>
</feature>
<evidence type="ECO:0000259" key="6">
    <source>
        <dbReference type="SMART" id="SM00014"/>
    </source>
</evidence>
<keyword evidence="4 5" id="KW-0472">Membrane</keyword>
<protein>
    <recommendedName>
        <fullName evidence="6">Phosphatidic acid phosphatase type 2/haloperoxidase domain-containing protein</fullName>
    </recommendedName>
</protein>
<sequence length="290" mass="33443">MAKWFLKLRPADTITALFSFFLLILTAFFSRKIPSAPYLILIYSSLIFFQLILVYLSRLNSFLALTRDIIFPVISVLIIFDSLGLIVHNINPQDIDYLLIRIDYVVFGCYPTIFMEGIMNSFLTDILQVAYSTYYFLPVILGVVLKKKKKNEEFERSLFLILLCFYFSYVGYILFPALGPRYAMEHLQEKQISGFLVSKPIQDILNLLEGVKRDAFPSGHTGIALMVLVLAYRYARGLFWIMLTPVILLIFGTIYLRYHYAVDVIGGILLTIVTIVIGEVYYTSYKKPNF</sequence>
<keyword evidence="3 5" id="KW-1133">Transmembrane helix</keyword>
<evidence type="ECO:0000256" key="5">
    <source>
        <dbReference type="SAM" id="Phobius"/>
    </source>
</evidence>
<gene>
    <name evidence="7" type="ORF">A45J_1397</name>
</gene>
<accession>A0A5J4L1L0</accession>
<keyword evidence="2 5" id="KW-0812">Transmembrane</keyword>
<evidence type="ECO:0000256" key="4">
    <source>
        <dbReference type="ARBA" id="ARBA00023136"/>
    </source>
</evidence>
<evidence type="ECO:0000313" key="7">
    <source>
        <dbReference type="EMBL" id="GER93643.1"/>
    </source>
</evidence>
<feature type="transmembrane region" description="Helical" evidence="5">
    <location>
        <begin position="126"/>
        <end position="145"/>
    </location>
</feature>
<feature type="transmembrane region" description="Helical" evidence="5">
    <location>
        <begin position="239"/>
        <end position="258"/>
    </location>
</feature>
<dbReference type="Pfam" id="PF14378">
    <property type="entry name" value="PAP2_3"/>
    <property type="match status" value="1"/>
</dbReference>
<feature type="transmembrane region" description="Helical" evidence="5">
    <location>
        <begin position="157"/>
        <end position="175"/>
    </location>
</feature>
<evidence type="ECO:0000256" key="1">
    <source>
        <dbReference type="ARBA" id="ARBA00004141"/>
    </source>
</evidence>
<dbReference type="InterPro" id="IPR052185">
    <property type="entry name" value="IPC_Synthase-Related"/>
</dbReference>
<dbReference type="GO" id="GO:0016020">
    <property type="term" value="C:membrane"/>
    <property type="evidence" value="ECO:0007669"/>
    <property type="project" value="UniProtKB-SubCell"/>
</dbReference>
<dbReference type="PANTHER" id="PTHR31310">
    <property type="match status" value="1"/>
</dbReference>
<feature type="transmembrane region" description="Helical" evidence="5">
    <location>
        <begin position="215"/>
        <end position="232"/>
    </location>
</feature>
<dbReference type="InterPro" id="IPR036938">
    <property type="entry name" value="PAP2/HPO_sf"/>
</dbReference>
<dbReference type="InterPro" id="IPR000326">
    <property type="entry name" value="PAP2/HPO"/>
</dbReference>
<dbReference type="Gene3D" id="1.20.144.10">
    <property type="entry name" value="Phosphatidic acid phosphatase type 2/haloperoxidase"/>
    <property type="match status" value="1"/>
</dbReference>
<reference evidence="7" key="1">
    <citation type="submission" date="2019-10" db="EMBL/GenBank/DDBJ databases">
        <title>Metagenomic sequencing of thiosulfate-disproportionating enrichment culture.</title>
        <authorList>
            <person name="Umezawa K."/>
            <person name="Kojima H."/>
            <person name="Fukui M."/>
        </authorList>
    </citation>
    <scope>NUCLEOTIDE SEQUENCE</scope>
    <source>
        <strain evidence="7">45J</strain>
    </source>
</reference>